<evidence type="ECO:0000256" key="3">
    <source>
        <dbReference type="ARBA" id="ARBA00023163"/>
    </source>
</evidence>
<evidence type="ECO:0000259" key="4">
    <source>
        <dbReference type="PROSITE" id="PS50995"/>
    </source>
</evidence>
<evidence type="ECO:0000256" key="1">
    <source>
        <dbReference type="ARBA" id="ARBA00023015"/>
    </source>
</evidence>
<feature type="domain" description="HTH marR-type" evidence="4">
    <location>
        <begin position="18"/>
        <end position="158"/>
    </location>
</feature>
<dbReference type="InterPro" id="IPR052067">
    <property type="entry name" value="Metal_resp_HTH_trans_reg"/>
</dbReference>
<evidence type="ECO:0000313" key="6">
    <source>
        <dbReference type="Proteomes" id="UP001597295"/>
    </source>
</evidence>
<dbReference type="PROSITE" id="PS50995">
    <property type="entry name" value="HTH_MARR_2"/>
    <property type="match status" value="1"/>
</dbReference>
<dbReference type="Gene3D" id="1.10.10.10">
    <property type="entry name" value="Winged helix-like DNA-binding domain superfamily/Winged helix DNA-binding domain"/>
    <property type="match status" value="1"/>
</dbReference>
<evidence type="ECO:0000313" key="5">
    <source>
        <dbReference type="EMBL" id="MFD2263255.1"/>
    </source>
</evidence>
<dbReference type="RefSeq" id="WP_379876237.1">
    <property type="nucleotide sequence ID" value="NZ_JBHUIP010000009.1"/>
</dbReference>
<evidence type="ECO:0000256" key="2">
    <source>
        <dbReference type="ARBA" id="ARBA00023125"/>
    </source>
</evidence>
<dbReference type="Proteomes" id="UP001597295">
    <property type="component" value="Unassembled WGS sequence"/>
</dbReference>
<dbReference type="SMART" id="SM00347">
    <property type="entry name" value="HTH_MARR"/>
    <property type="match status" value="1"/>
</dbReference>
<dbReference type="PANTHER" id="PTHR35790">
    <property type="entry name" value="HTH-TYPE TRANSCRIPTIONAL REGULATOR PCHR"/>
    <property type="match status" value="1"/>
</dbReference>
<gene>
    <name evidence="5" type="ORF">ACFSM5_10180</name>
</gene>
<name>A0ABW5DR50_9PROT</name>
<keyword evidence="1" id="KW-0805">Transcription regulation</keyword>
<dbReference type="InterPro" id="IPR000835">
    <property type="entry name" value="HTH_MarR-typ"/>
</dbReference>
<reference evidence="6" key="1">
    <citation type="journal article" date="2019" name="Int. J. Syst. Evol. Microbiol.">
        <title>The Global Catalogue of Microorganisms (GCM) 10K type strain sequencing project: providing services to taxonomists for standard genome sequencing and annotation.</title>
        <authorList>
            <consortium name="The Broad Institute Genomics Platform"/>
            <consortium name="The Broad Institute Genome Sequencing Center for Infectious Disease"/>
            <person name="Wu L."/>
            <person name="Ma J."/>
        </authorList>
    </citation>
    <scope>NUCLEOTIDE SEQUENCE [LARGE SCALE GENOMIC DNA]</scope>
    <source>
        <strain evidence="6">CGMCC 1.19062</strain>
    </source>
</reference>
<dbReference type="Pfam" id="PF12802">
    <property type="entry name" value="MarR_2"/>
    <property type="match status" value="1"/>
</dbReference>
<protein>
    <submittedName>
        <fullName evidence="5">MarR family winged helix-turn-helix transcriptional regulator</fullName>
    </submittedName>
</protein>
<keyword evidence="2" id="KW-0238">DNA-binding</keyword>
<dbReference type="InterPro" id="IPR036388">
    <property type="entry name" value="WH-like_DNA-bd_sf"/>
</dbReference>
<organism evidence="5 6">
    <name type="scientific">Lacibacterium aquatile</name>
    <dbReference type="NCBI Taxonomy" id="1168082"/>
    <lineage>
        <taxon>Bacteria</taxon>
        <taxon>Pseudomonadati</taxon>
        <taxon>Pseudomonadota</taxon>
        <taxon>Alphaproteobacteria</taxon>
        <taxon>Rhodospirillales</taxon>
        <taxon>Rhodospirillaceae</taxon>
    </lineage>
</organism>
<keyword evidence="6" id="KW-1185">Reference proteome</keyword>
<dbReference type="EMBL" id="JBHUIP010000009">
    <property type="protein sequence ID" value="MFD2263255.1"/>
    <property type="molecule type" value="Genomic_DNA"/>
</dbReference>
<comment type="caution">
    <text evidence="5">The sequence shown here is derived from an EMBL/GenBank/DDBJ whole genome shotgun (WGS) entry which is preliminary data.</text>
</comment>
<dbReference type="InterPro" id="IPR036390">
    <property type="entry name" value="WH_DNA-bd_sf"/>
</dbReference>
<sequence length="171" mass="18867">MQAARSEVTRMSSHLDLDHFLPYRLSVLSNRVSGVIARLYAEKFDLTIPEWRVLAVLGKYGKQTATDVAARTAMDKVRVSRAIARLIEHERVHRHVDPIDRRRLTLDMTEEGRDIYDQIVPLALSAEARLLGGVNSATRKAFDALSTALTDAVAKMEAELGGGPTLGDDGV</sequence>
<dbReference type="SUPFAM" id="SSF46785">
    <property type="entry name" value="Winged helix' DNA-binding domain"/>
    <property type="match status" value="1"/>
</dbReference>
<accession>A0ABW5DR50</accession>
<keyword evidence="3" id="KW-0804">Transcription</keyword>
<proteinExistence type="predicted"/>
<dbReference type="PANTHER" id="PTHR35790:SF4">
    <property type="entry name" value="HTH-TYPE TRANSCRIPTIONAL REGULATOR PCHR"/>
    <property type="match status" value="1"/>
</dbReference>